<proteinExistence type="predicted"/>
<evidence type="ECO:0000256" key="1">
    <source>
        <dbReference type="SAM" id="MobiDB-lite"/>
    </source>
</evidence>
<accession>A0AAE0N756</accession>
<evidence type="ECO:0000313" key="3">
    <source>
        <dbReference type="Proteomes" id="UP001287356"/>
    </source>
</evidence>
<feature type="compositionally biased region" description="Polar residues" evidence="1">
    <location>
        <begin position="59"/>
        <end position="68"/>
    </location>
</feature>
<reference evidence="2" key="2">
    <citation type="submission" date="2023-06" db="EMBL/GenBank/DDBJ databases">
        <authorList>
            <consortium name="Lawrence Berkeley National Laboratory"/>
            <person name="Haridas S."/>
            <person name="Hensen N."/>
            <person name="Bonometti L."/>
            <person name="Westerberg I."/>
            <person name="Brannstrom I.O."/>
            <person name="Guillou S."/>
            <person name="Cros-Aarteil S."/>
            <person name="Calhoun S."/>
            <person name="Kuo A."/>
            <person name="Mondo S."/>
            <person name="Pangilinan J."/>
            <person name="Riley R."/>
            <person name="Labutti K."/>
            <person name="Andreopoulos B."/>
            <person name="Lipzen A."/>
            <person name="Chen C."/>
            <person name="Yanf M."/>
            <person name="Daum C."/>
            <person name="Ng V."/>
            <person name="Clum A."/>
            <person name="Steindorff A."/>
            <person name="Ohm R."/>
            <person name="Martin F."/>
            <person name="Silar P."/>
            <person name="Natvig D."/>
            <person name="Lalanne C."/>
            <person name="Gautier V."/>
            <person name="Ament-Velasquez S.L."/>
            <person name="Kruys A."/>
            <person name="Hutchinson M.I."/>
            <person name="Powell A.J."/>
            <person name="Barry K."/>
            <person name="Miller A.N."/>
            <person name="Grigoriev I.V."/>
            <person name="Debuchy R."/>
            <person name="Gladieux P."/>
            <person name="Thoren M.H."/>
            <person name="Johannesson H."/>
        </authorList>
    </citation>
    <scope>NUCLEOTIDE SEQUENCE</scope>
    <source>
        <strain evidence="2">CBS 958.72</strain>
    </source>
</reference>
<feature type="region of interest" description="Disordered" evidence="1">
    <location>
        <begin position="55"/>
        <end position="90"/>
    </location>
</feature>
<dbReference type="EMBL" id="JAULSN010000004">
    <property type="protein sequence ID" value="KAK3373302.1"/>
    <property type="molecule type" value="Genomic_DNA"/>
</dbReference>
<feature type="compositionally biased region" description="Basic residues" evidence="1">
    <location>
        <begin position="181"/>
        <end position="194"/>
    </location>
</feature>
<organism evidence="2 3">
    <name type="scientific">Lasiosphaeria ovina</name>
    <dbReference type="NCBI Taxonomy" id="92902"/>
    <lineage>
        <taxon>Eukaryota</taxon>
        <taxon>Fungi</taxon>
        <taxon>Dikarya</taxon>
        <taxon>Ascomycota</taxon>
        <taxon>Pezizomycotina</taxon>
        <taxon>Sordariomycetes</taxon>
        <taxon>Sordariomycetidae</taxon>
        <taxon>Sordariales</taxon>
        <taxon>Lasiosphaeriaceae</taxon>
        <taxon>Lasiosphaeria</taxon>
    </lineage>
</organism>
<dbReference type="AlphaFoldDB" id="A0AAE0N756"/>
<feature type="region of interest" description="Disordered" evidence="1">
    <location>
        <begin position="165"/>
        <end position="194"/>
    </location>
</feature>
<sequence>MRSSLCTNVNRRESSTGISTRLIGTNPNLFNLSSNTIKQASAGSAMMNATSRPAEMNPITHTPEQANKTGRPPDNCPQEIRPTSVHLDPPSACVHSKPCKAKRFKACGAPRKTKTATRTHVCSCSSRGDGAGPVVADVCWSSRPRSYSVRRKPPRTDRCATLRAASRTSTARTSAAQKTGLLRRNRRSAGSRLQKRPAGWIIALKATAARAQEAVYHDTA</sequence>
<comment type="caution">
    <text evidence="2">The sequence shown here is derived from an EMBL/GenBank/DDBJ whole genome shotgun (WGS) entry which is preliminary data.</text>
</comment>
<name>A0AAE0N756_9PEZI</name>
<dbReference type="Proteomes" id="UP001287356">
    <property type="component" value="Unassembled WGS sequence"/>
</dbReference>
<reference evidence="2" key="1">
    <citation type="journal article" date="2023" name="Mol. Phylogenet. Evol.">
        <title>Genome-scale phylogeny and comparative genomics of the fungal order Sordariales.</title>
        <authorList>
            <person name="Hensen N."/>
            <person name="Bonometti L."/>
            <person name="Westerberg I."/>
            <person name="Brannstrom I.O."/>
            <person name="Guillou S."/>
            <person name="Cros-Aarteil S."/>
            <person name="Calhoun S."/>
            <person name="Haridas S."/>
            <person name="Kuo A."/>
            <person name="Mondo S."/>
            <person name="Pangilinan J."/>
            <person name="Riley R."/>
            <person name="LaButti K."/>
            <person name="Andreopoulos B."/>
            <person name="Lipzen A."/>
            <person name="Chen C."/>
            <person name="Yan M."/>
            <person name="Daum C."/>
            <person name="Ng V."/>
            <person name="Clum A."/>
            <person name="Steindorff A."/>
            <person name="Ohm R.A."/>
            <person name="Martin F."/>
            <person name="Silar P."/>
            <person name="Natvig D.O."/>
            <person name="Lalanne C."/>
            <person name="Gautier V."/>
            <person name="Ament-Velasquez S.L."/>
            <person name="Kruys A."/>
            <person name="Hutchinson M.I."/>
            <person name="Powell A.J."/>
            <person name="Barry K."/>
            <person name="Miller A.N."/>
            <person name="Grigoriev I.V."/>
            <person name="Debuchy R."/>
            <person name="Gladieux P."/>
            <person name="Hiltunen Thoren M."/>
            <person name="Johannesson H."/>
        </authorList>
    </citation>
    <scope>NUCLEOTIDE SEQUENCE</scope>
    <source>
        <strain evidence="2">CBS 958.72</strain>
    </source>
</reference>
<evidence type="ECO:0000313" key="2">
    <source>
        <dbReference type="EMBL" id="KAK3373302.1"/>
    </source>
</evidence>
<keyword evidence="3" id="KW-1185">Reference proteome</keyword>
<gene>
    <name evidence="2" type="ORF">B0T24DRAFT_702877</name>
</gene>
<protein>
    <submittedName>
        <fullName evidence="2">Uncharacterized protein</fullName>
    </submittedName>
</protein>
<feature type="compositionally biased region" description="Low complexity" evidence="1">
    <location>
        <begin position="165"/>
        <end position="176"/>
    </location>
</feature>